<evidence type="ECO:0000313" key="1">
    <source>
        <dbReference type="EMBL" id="KAF4852141.1"/>
    </source>
</evidence>
<evidence type="ECO:0000313" key="2">
    <source>
        <dbReference type="Proteomes" id="UP000711996"/>
    </source>
</evidence>
<comment type="caution">
    <text evidence="1">The sequence shown here is derived from an EMBL/GenBank/DDBJ whole genome shotgun (WGS) entry which is preliminary data.</text>
</comment>
<gene>
    <name evidence="1" type="ORF">CGCSCA2_v010627</name>
</gene>
<protein>
    <submittedName>
        <fullName evidence="1">Uncharacterized protein</fullName>
    </submittedName>
</protein>
<keyword evidence="2" id="KW-1185">Reference proteome</keyword>
<reference evidence="1" key="1">
    <citation type="submission" date="2019-06" db="EMBL/GenBank/DDBJ databases">
        <authorList>
            <person name="Gan P."/>
            <person name="Shirasu K."/>
        </authorList>
    </citation>
    <scope>NUCLEOTIDE SEQUENCE [LARGE SCALE GENOMIC DNA]</scope>
    <source>
        <strain evidence="1">CAD2</strain>
    </source>
</reference>
<accession>A0A9P5BTH0</accession>
<dbReference type="Proteomes" id="UP000711996">
    <property type="component" value="Unassembled WGS sequence"/>
</dbReference>
<sequence length="48" mass="5603">MRAERDGNKWPWSGHTMSSSWTWVRRAWRGTFMGVYPSTGRCGRLSGR</sequence>
<dbReference type="EMBL" id="QPMT01000040">
    <property type="protein sequence ID" value="KAF4852141.1"/>
    <property type="molecule type" value="Genomic_DNA"/>
</dbReference>
<proteinExistence type="predicted"/>
<name>A0A9P5BTH0_COLSI</name>
<dbReference type="AlphaFoldDB" id="A0A9P5BTH0"/>
<organism evidence="1 2">
    <name type="scientific">Colletotrichum siamense</name>
    <name type="common">Anthracnose fungus</name>
    <dbReference type="NCBI Taxonomy" id="690259"/>
    <lineage>
        <taxon>Eukaryota</taxon>
        <taxon>Fungi</taxon>
        <taxon>Dikarya</taxon>
        <taxon>Ascomycota</taxon>
        <taxon>Pezizomycotina</taxon>
        <taxon>Sordariomycetes</taxon>
        <taxon>Hypocreomycetidae</taxon>
        <taxon>Glomerellales</taxon>
        <taxon>Glomerellaceae</taxon>
        <taxon>Colletotrichum</taxon>
        <taxon>Colletotrichum gloeosporioides species complex</taxon>
    </lineage>
</organism>